<accession>A0A0C2CYG1</accession>
<comment type="caution">
    <text evidence="1">The sequence shown here is derived from an EMBL/GenBank/DDBJ whole genome shotgun (WGS) entry which is preliminary data.</text>
</comment>
<evidence type="ECO:0000313" key="1">
    <source>
        <dbReference type="EMBL" id="KIG16026.1"/>
    </source>
</evidence>
<proteinExistence type="predicted"/>
<gene>
    <name evidence="1" type="ORF">DB30_05080</name>
</gene>
<evidence type="ECO:0000313" key="2">
    <source>
        <dbReference type="Proteomes" id="UP000031599"/>
    </source>
</evidence>
<reference evidence="1 2" key="1">
    <citation type="submission" date="2014-12" db="EMBL/GenBank/DDBJ databases">
        <title>Genome assembly of Enhygromyxa salina DSM 15201.</title>
        <authorList>
            <person name="Sharma G."/>
            <person name="Subramanian S."/>
        </authorList>
    </citation>
    <scope>NUCLEOTIDE SEQUENCE [LARGE SCALE GENOMIC DNA]</scope>
    <source>
        <strain evidence="1 2">DSM 15201</strain>
    </source>
</reference>
<organism evidence="1 2">
    <name type="scientific">Enhygromyxa salina</name>
    <dbReference type="NCBI Taxonomy" id="215803"/>
    <lineage>
        <taxon>Bacteria</taxon>
        <taxon>Pseudomonadati</taxon>
        <taxon>Myxococcota</taxon>
        <taxon>Polyangia</taxon>
        <taxon>Nannocystales</taxon>
        <taxon>Nannocystaceae</taxon>
        <taxon>Enhygromyxa</taxon>
    </lineage>
</organism>
<name>A0A0C2CYG1_9BACT</name>
<dbReference type="AlphaFoldDB" id="A0A0C2CYG1"/>
<dbReference type="EMBL" id="JMCC02000044">
    <property type="protein sequence ID" value="KIG16026.1"/>
    <property type="molecule type" value="Genomic_DNA"/>
</dbReference>
<protein>
    <submittedName>
        <fullName evidence="1">Uncharacterized protein</fullName>
    </submittedName>
</protein>
<dbReference type="Proteomes" id="UP000031599">
    <property type="component" value="Unassembled WGS sequence"/>
</dbReference>
<sequence length="52" mass="5625">MWAARGGCLSYAGYSIPCACVRPFGQEPQKPAETDRSLGCNHADARVRCPNL</sequence>